<organism evidence="6 7">
    <name type="scientific">Nicrophorus vespilloides</name>
    <name type="common">Boreal carrion beetle</name>
    <dbReference type="NCBI Taxonomy" id="110193"/>
    <lineage>
        <taxon>Eukaryota</taxon>
        <taxon>Metazoa</taxon>
        <taxon>Ecdysozoa</taxon>
        <taxon>Arthropoda</taxon>
        <taxon>Hexapoda</taxon>
        <taxon>Insecta</taxon>
        <taxon>Pterygota</taxon>
        <taxon>Neoptera</taxon>
        <taxon>Endopterygota</taxon>
        <taxon>Coleoptera</taxon>
        <taxon>Polyphaga</taxon>
        <taxon>Staphyliniformia</taxon>
        <taxon>Silphidae</taxon>
        <taxon>Nicrophorinae</taxon>
        <taxon>Nicrophorus</taxon>
    </lineage>
</organism>
<keyword evidence="6" id="KW-1185">Reference proteome</keyword>
<feature type="compositionally biased region" description="Basic and acidic residues" evidence="4">
    <location>
        <begin position="41"/>
        <end position="74"/>
    </location>
</feature>
<feature type="domain" description="Coiled-coil" evidence="5">
    <location>
        <begin position="128"/>
        <end position="208"/>
    </location>
</feature>
<evidence type="ECO:0000313" key="6">
    <source>
        <dbReference type="Proteomes" id="UP000695000"/>
    </source>
</evidence>
<name>A0ABM1NKE4_NICVS</name>
<dbReference type="InterPro" id="IPR054414">
    <property type="entry name" value="Ccdc124/Oxs1_C"/>
</dbReference>
<evidence type="ECO:0000313" key="8">
    <source>
        <dbReference type="RefSeq" id="XP_017787296.1"/>
    </source>
</evidence>
<gene>
    <name evidence="7 8" type="primary">LOC108570001</name>
</gene>
<dbReference type="InterPro" id="IPR010422">
    <property type="entry name" value="Ccdc124/Oxs1"/>
</dbReference>
<dbReference type="PANTHER" id="PTHR21680:SF0">
    <property type="entry name" value="COILED-COIL DOMAIN-CONTAINING PROTEIN 124"/>
    <property type="match status" value="1"/>
</dbReference>
<reference evidence="7 8" key="1">
    <citation type="submission" date="2025-05" db="UniProtKB">
        <authorList>
            <consortium name="RefSeq"/>
        </authorList>
    </citation>
    <scope>IDENTIFICATION</scope>
    <source>
        <tissue evidence="7 8">Whole Larva</tissue>
    </source>
</reference>
<evidence type="ECO:0000256" key="3">
    <source>
        <dbReference type="ARBA" id="ARBA00023054"/>
    </source>
</evidence>
<dbReference type="RefSeq" id="XP_017787296.1">
    <property type="nucleotide sequence ID" value="XM_017931807.1"/>
</dbReference>
<dbReference type="RefSeq" id="XP_017787294.1">
    <property type="nucleotide sequence ID" value="XM_017931805.1"/>
</dbReference>
<sequence>MPKKFAGENSKAVAAKARKEAVRENEKQKKKQQDDDAMWMDNDKGAMKKQQRKEEQEKKKIEQAQKKAEAKALLEEEMSSIKKVSKPSPSPKVTVAKIQAMKQAQAQAQTKKEDKKIETHLDVPVEENINRIEVDGDEARTITEAINILSVEEKHVDKHPEKRMKAAYNAFEERRLIELKAEHPSLRLSQLKQMIFKEWQKSPENPLNNV</sequence>
<evidence type="ECO:0000313" key="7">
    <source>
        <dbReference type="RefSeq" id="XP_017787294.1"/>
    </source>
</evidence>
<evidence type="ECO:0000259" key="5">
    <source>
        <dbReference type="Pfam" id="PF06244"/>
    </source>
</evidence>
<protein>
    <submittedName>
        <fullName evidence="7 8">Coiled-coil domain-containing protein 124</fullName>
    </submittedName>
</protein>
<comment type="subcellular location">
    <subcellularLocation>
        <location evidence="1">Midbody</location>
    </subcellularLocation>
</comment>
<dbReference type="Proteomes" id="UP000695000">
    <property type="component" value="Unplaced"/>
</dbReference>
<dbReference type="GeneID" id="108570001"/>
<dbReference type="Pfam" id="PF06244">
    <property type="entry name" value="Ccdc124"/>
    <property type="match status" value="1"/>
</dbReference>
<proteinExistence type="inferred from homology"/>
<feature type="region of interest" description="Disordered" evidence="4">
    <location>
        <begin position="1"/>
        <end position="93"/>
    </location>
</feature>
<accession>A0ABM1NKE4</accession>
<evidence type="ECO:0000256" key="1">
    <source>
        <dbReference type="ARBA" id="ARBA00004214"/>
    </source>
</evidence>
<feature type="compositionally biased region" description="Basic and acidic residues" evidence="4">
    <location>
        <begin position="17"/>
        <end position="34"/>
    </location>
</feature>
<evidence type="ECO:0000256" key="2">
    <source>
        <dbReference type="ARBA" id="ARBA00008296"/>
    </source>
</evidence>
<keyword evidence="3" id="KW-0175">Coiled coil</keyword>
<comment type="similarity">
    <text evidence="2">Belongs to the CCDC124 family.</text>
</comment>
<dbReference type="PANTHER" id="PTHR21680">
    <property type="entry name" value="COILED-COIL DOMAIN-CONTAINING PROTEIN 124"/>
    <property type="match status" value="1"/>
</dbReference>
<evidence type="ECO:0000256" key="4">
    <source>
        <dbReference type="SAM" id="MobiDB-lite"/>
    </source>
</evidence>